<accession>A0A8H7TAU4</accession>
<feature type="region of interest" description="Disordered" evidence="1">
    <location>
        <begin position="305"/>
        <end position="381"/>
    </location>
</feature>
<organism evidence="2 3">
    <name type="scientific">Cadophora malorum</name>
    <dbReference type="NCBI Taxonomy" id="108018"/>
    <lineage>
        <taxon>Eukaryota</taxon>
        <taxon>Fungi</taxon>
        <taxon>Dikarya</taxon>
        <taxon>Ascomycota</taxon>
        <taxon>Pezizomycotina</taxon>
        <taxon>Leotiomycetes</taxon>
        <taxon>Helotiales</taxon>
        <taxon>Ploettnerulaceae</taxon>
        <taxon>Cadophora</taxon>
    </lineage>
</organism>
<keyword evidence="3" id="KW-1185">Reference proteome</keyword>
<dbReference type="OrthoDB" id="3552116at2759"/>
<sequence length="381" mass="43009">MTEHSTDIPLFDGYNLTSARELRFLAVAISEYKDGLGNGMKLRALSDERKATITRVAIQMVGSPSLRAAIDALVAVDFECDNALISAGRMLQVFTYFEPPELRPSIGPVPTDPLPVQLIDKNVPGVRAIKDPSLDTSFARHGTPDKSKYKFIIDFEKQNPYKSAKWDYYGTKVYNWTDHHGEPSWDSAASLSKLNQWRAQIFKRYFGVKRGPRDHWIVSEKDLVVKLMKEDLENSAFVRWKRLANNYNSAMNGQIQGTDEFLLSQSIGNKEYLDEERLAPWRTLGAIKAQTTRWPETMNLEAQALAGETSEVESSDDEEEMQDPESESEKVVAANLKRKRPHTKSQGSGKSKKVKKTNTSKGKSHRKGKAVKKYSDGEDEN</sequence>
<evidence type="ECO:0000256" key="1">
    <source>
        <dbReference type="SAM" id="MobiDB-lite"/>
    </source>
</evidence>
<dbReference type="AlphaFoldDB" id="A0A8H7TAU4"/>
<dbReference type="EMBL" id="JAFJYH010000135">
    <property type="protein sequence ID" value="KAG4418170.1"/>
    <property type="molecule type" value="Genomic_DNA"/>
</dbReference>
<feature type="compositionally biased region" description="Basic residues" evidence="1">
    <location>
        <begin position="350"/>
        <end position="372"/>
    </location>
</feature>
<evidence type="ECO:0000313" key="3">
    <source>
        <dbReference type="Proteomes" id="UP000664132"/>
    </source>
</evidence>
<reference evidence="2" key="1">
    <citation type="submission" date="2021-02" db="EMBL/GenBank/DDBJ databases">
        <title>Genome sequence Cadophora malorum strain M34.</title>
        <authorList>
            <person name="Stefanovic E."/>
            <person name="Vu D."/>
            <person name="Scully C."/>
            <person name="Dijksterhuis J."/>
            <person name="Roader J."/>
            <person name="Houbraken J."/>
        </authorList>
    </citation>
    <scope>NUCLEOTIDE SEQUENCE</scope>
    <source>
        <strain evidence="2">M34</strain>
    </source>
</reference>
<dbReference type="Proteomes" id="UP000664132">
    <property type="component" value="Unassembled WGS sequence"/>
</dbReference>
<gene>
    <name evidence="2" type="ORF">IFR04_008691</name>
</gene>
<protein>
    <submittedName>
        <fullName evidence="2">Uncharacterized protein</fullName>
    </submittedName>
</protein>
<feature type="compositionally biased region" description="Acidic residues" evidence="1">
    <location>
        <begin position="310"/>
        <end position="326"/>
    </location>
</feature>
<proteinExistence type="predicted"/>
<comment type="caution">
    <text evidence="2">The sequence shown here is derived from an EMBL/GenBank/DDBJ whole genome shotgun (WGS) entry which is preliminary data.</text>
</comment>
<name>A0A8H7TAU4_9HELO</name>
<evidence type="ECO:0000313" key="2">
    <source>
        <dbReference type="EMBL" id="KAG4418170.1"/>
    </source>
</evidence>